<dbReference type="AlphaFoldDB" id="A0A6L2N3J2"/>
<name>A0A6L2N3J2_TANCI</name>
<evidence type="ECO:0000313" key="1">
    <source>
        <dbReference type="EMBL" id="GEU80139.1"/>
    </source>
</evidence>
<organism evidence="1">
    <name type="scientific">Tanacetum cinerariifolium</name>
    <name type="common">Dalmatian daisy</name>
    <name type="synonym">Chrysanthemum cinerariifolium</name>
    <dbReference type="NCBI Taxonomy" id="118510"/>
    <lineage>
        <taxon>Eukaryota</taxon>
        <taxon>Viridiplantae</taxon>
        <taxon>Streptophyta</taxon>
        <taxon>Embryophyta</taxon>
        <taxon>Tracheophyta</taxon>
        <taxon>Spermatophyta</taxon>
        <taxon>Magnoliopsida</taxon>
        <taxon>eudicotyledons</taxon>
        <taxon>Gunneridae</taxon>
        <taxon>Pentapetalae</taxon>
        <taxon>asterids</taxon>
        <taxon>campanulids</taxon>
        <taxon>Asterales</taxon>
        <taxon>Asteraceae</taxon>
        <taxon>Asteroideae</taxon>
        <taxon>Anthemideae</taxon>
        <taxon>Anthemidinae</taxon>
        <taxon>Tanacetum</taxon>
    </lineage>
</organism>
<sequence>MRLRGPFFPYRQTFNLHKLESSISFHTLLDVSSPCGCVMVERTKEEKEENMELCDQIEGRLALEDGDYVLGRLSLDKRSYALLSLGIRAYVTLPDFDHLFILYKLNPFLYGMDVIACLHGMDVITYPHGMDVIAFLYGIEVITCLYGIDVIACNHGMKVIACLHGMHVIACLYGMDVKLSFWTLLDVSIPCGCVMVERTKEEKEENMELCDQIEELDDGDDVLGRLKLR</sequence>
<accession>A0A6L2N3J2</accession>
<reference evidence="1" key="1">
    <citation type="journal article" date="2019" name="Sci. Rep.">
        <title>Draft genome of Tanacetum cinerariifolium, the natural source of mosquito coil.</title>
        <authorList>
            <person name="Yamashiro T."/>
            <person name="Shiraishi A."/>
            <person name="Satake H."/>
            <person name="Nakayama K."/>
        </authorList>
    </citation>
    <scope>NUCLEOTIDE SEQUENCE</scope>
</reference>
<dbReference type="EMBL" id="BKCJ010008017">
    <property type="protein sequence ID" value="GEU80139.1"/>
    <property type="molecule type" value="Genomic_DNA"/>
</dbReference>
<proteinExistence type="predicted"/>
<protein>
    <submittedName>
        <fullName evidence="1">Uncharacterized protein</fullName>
    </submittedName>
</protein>
<comment type="caution">
    <text evidence="1">The sequence shown here is derived from an EMBL/GenBank/DDBJ whole genome shotgun (WGS) entry which is preliminary data.</text>
</comment>
<gene>
    <name evidence="1" type="ORF">Tci_052117</name>
</gene>